<protein>
    <submittedName>
        <fullName evidence="2">Uncharacterized protein</fullName>
    </submittedName>
</protein>
<proteinExistence type="predicted"/>
<organism evidence="2">
    <name type="scientific">uncultured Caudovirales phage</name>
    <dbReference type="NCBI Taxonomy" id="2100421"/>
    <lineage>
        <taxon>Viruses</taxon>
        <taxon>Duplodnaviria</taxon>
        <taxon>Heunggongvirae</taxon>
        <taxon>Uroviricota</taxon>
        <taxon>Caudoviricetes</taxon>
        <taxon>Peduoviridae</taxon>
        <taxon>Maltschvirus</taxon>
        <taxon>Maltschvirus maltsch</taxon>
    </lineage>
</organism>
<gene>
    <name evidence="2" type="ORF">UFOVP592_32</name>
</gene>
<evidence type="ECO:0000256" key="1">
    <source>
        <dbReference type="SAM" id="MobiDB-lite"/>
    </source>
</evidence>
<feature type="region of interest" description="Disordered" evidence="1">
    <location>
        <begin position="1"/>
        <end position="36"/>
    </location>
</feature>
<evidence type="ECO:0000313" key="2">
    <source>
        <dbReference type="EMBL" id="CAB4151715.1"/>
    </source>
</evidence>
<dbReference type="EMBL" id="LR796558">
    <property type="protein sequence ID" value="CAB4151715.1"/>
    <property type="molecule type" value="Genomic_DNA"/>
</dbReference>
<feature type="compositionally biased region" description="Polar residues" evidence="1">
    <location>
        <begin position="1"/>
        <end position="14"/>
    </location>
</feature>
<sequence>MSKKNLNPPATETVENPWEDKTPAIPKETTSKPVAVVAPKSTSAGDFDMDGLMTDFPTAKELERFVFDETGIVLNLKGRANKLKYQIAMDVLNGMEVDVKFVGGDNPYIDRTELVPVDDLKEPPAKDPNLPNINEIQNYFVTNTIPHPDFEARMQDKKVSVIFRKYKTGEISYEILGPIAQRPHGMKLDKYGRERPEIIKWVDPRTGEQIVMREDGSLTPQGRKLRAMMQTMKVNKSNHWDTWVDREFASLSDAVASNPWDLDK</sequence>
<name>A0A6J5MWR0_9CAUD</name>
<accession>A0A6J5MWR0</accession>
<reference evidence="2" key="1">
    <citation type="submission" date="2020-04" db="EMBL/GenBank/DDBJ databases">
        <authorList>
            <person name="Chiriac C."/>
            <person name="Salcher M."/>
            <person name="Ghai R."/>
            <person name="Kavagutti S V."/>
        </authorList>
    </citation>
    <scope>NUCLEOTIDE SEQUENCE</scope>
</reference>